<protein>
    <recommendedName>
        <fullName evidence="1">Protein ENHANCED DISEASE RESISTANCE 2 C-terminal domain-containing protein</fullName>
    </recommendedName>
</protein>
<evidence type="ECO:0000313" key="2">
    <source>
        <dbReference type="EMBL" id="RYR70130.1"/>
    </source>
</evidence>
<keyword evidence="3" id="KW-1185">Reference proteome</keyword>
<dbReference type="EMBL" id="SDMP01000003">
    <property type="protein sequence ID" value="RYR70130.1"/>
    <property type="molecule type" value="Genomic_DNA"/>
</dbReference>
<dbReference type="Pfam" id="PF07059">
    <property type="entry name" value="EDR2_C"/>
    <property type="match status" value="1"/>
</dbReference>
<dbReference type="PANTHER" id="PTHR12136">
    <property type="entry name" value="ENHANCED DISEASE RESISTANCE-RELATED"/>
    <property type="match status" value="1"/>
</dbReference>
<reference evidence="2 3" key="1">
    <citation type="submission" date="2019-01" db="EMBL/GenBank/DDBJ databases">
        <title>Sequencing of cultivated peanut Arachis hypogaea provides insights into genome evolution and oil improvement.</title>
        <authorList>
            <person name="Chen X."/>
        </authorList>
    </citation>
    <scope>NUCLEOTIDE SEQUENCE [LARGE SCALE GENOMIC DNA]</scope>
    <source>
        <strain evidence="3">cv. Fuhuasheng</strain>
        <tissue evidence="2">Leaves</tissue>
    </source>
</reference>
<feature type="domain" description="Protein ENHANCED DISEASE RESISTANCE 2 C-terminal" evidence="1">
    <location>
        <begin position="34"/>
        <end position="247"/>
    </location>
</feature>
<sequence>MAKRGGEKKCGWIERIKSEGAVPYLESDNSSNCWFTPPGSAFKVRGSDYLRTKVKIPGGDYLLQPIGFDWVRGSVKINEILRNRNNIVRKIIEEEFPDSDNRPFIWAFNLQLPTKDNYCAVMYFASKEPFPEGSLVDKFLKGDDAWRNSRLKLIANIVKGPWIVKKAVGEQAICIIGRALACKYCVRANFIEVDIDIGSSMVATAIVHLAFGYVKTLTVDLAFLLEGQTQSELPEKLLGALRFCSLDPASATPILPSPSMSSSSLNRSLSMRLWKSIGNILLPGSQEDGFASPPASQSAATKDIHVKKCISILIMLLLLSFVSTDILKVLKRNGEFPLKLVILFTISFPMVESKASSIARASS</sequence>
<dbReference type="PANTHER" id="PTHR12136:SF101">
    <property type="entry name" value="ENHANCED DISEASE RESISTANCE-LIKE PROTEIN (DUF1336)"/>
    <property type="match status" value="1"/>
</dbReference>
<dbReference type="AlphaFoldDB" id="A0A445E3Y1"/>
<dbReference type="Proteomes" id="UP000289738">
    <property type="component" value="Chromosome A03"/>
</dbReference>
<proteinExistence type="predicted"/>
<dbReference type="InterPro" id="IPR009769">
    <property type="entry name" value="EDR2_C"/>
</dbReference>
<accession>A0A445E3Y1</accession>
<organism evidence="2 3">
    <name type="scientific">Arachis hypogaea</name>
    <name type="common">Peanut</name>
    <dbReference type="NCBI Taxonomy" id="3818"/>
    <lineage>
        <taxon>Eukaryota</taxon>
        <taxon>Viridiplantae</taxon>
        <taxon>Streptophyta</taxon>
        <taxon>Embryophyta</taxon>
        <taxon>Tracheophyta</taxon>
        <taxon>Spermatophyta</taxon>
        <taxon>Magnoliopsida</taxon>
        <taxon>eudicotyledons</taxon>
        <taxon>Gunneridae</taxon>
        <taxon>Pentapetalae</taxon>
        <taxon>rosids</taxon>
        <taxon>fabids</taxon>
        <taxon>Fabales</taxon>
        <taxon>Fabaceae</taxon>
        <taxon>Papilionoideae</taxon>
        <taxon>50 kb inversion clade</taxon>
        <taxon>dalbergioids sensu lato</taxon>
        <taxon>Dalbergieae</taxon>
        <taxon>Pterocarpus clade</taxon>
        <taxon>Arachis</taxon>
    </lineage>
</organism>
<gene>
    <name evidence="2" type="ORF">Ahy_A03g016644</name>
</gene>
<evidence type="ECO:0000259" key="1">
    <source>
        <dbReference type="Pfam" id="PF07059"/>
    </source>
</evidence>
<evidence type="ECO:0000313" key="3">
    <source>
        <dbReference type="Proteomes" id="UP000289738"/>
    </source>
</evidence>
<dbReference type="InterPro" id="IPR045096">
    <property type="entry name" value="EDR2-like"/>
</dbReference>
<comment type="caution">
    <text evidence="2">The sequence shown here is derived from an EMBL/GenBank/DDBJ whole genome shotgun (WGS) entry which is preliminary data.</text>
</comment>
<name>A0A445E3Y1_ARAHY</name>